<keyword evidence="3" id="KW-0472">Membrane</keyword>
<organism evidence="4 5">
    <name type="scientific">Bodo saltans</name>
    <name type="common">Flagellated protozoan</name>
    <dbReference type="NCBI Taxonomy" id="75058"/>
    <lineage>
        <taxon>Eukaryota</taxon>
        <taxon>Discoba</taxon>
        <taxon>Euglenozoa</taxon>
        <taxon>Kinetoplastea</taxon>
        <taxon>Metakinetoplastina</taxon>
        <taxon>Eubodonida</taxon>
        <taxon>Bodonidae</taxon>
        <taxon>Bodo</taxon>
    </lineage>
</organism>
<keyword evidence="1" id="KW-1015">Disulfide bond</keyword>
<feature type="region of interest" description="Disordered" evidence="2">
    <location>
        <begin position="2149"/>
        <end position="2174"/>
    </location>
</feature>
<dbReference type="Gene3D" id="4.10.400.10">
    <property type="entry name" value="Low-density Lipoprotein Receptor"/>
    <property type="match status" value="1"/>
</dbReference>
<name>A0A0S4J3T1_BODSA</name>
<dbReference type="CDD" id="cd00112">
    <property type="entry name" value="LDLa"/>
    <property type="match status" value="1"/>
</dbReference>
<keyword evidence="4" id="KW-0449">Lipoprotein</keyword>
<dbReference type="PROSITE" id="PS50068">
    <property type="entry name" value="LDLRA_2"/>
    <property type="match status" value="1"/>
</dbReference>
<feature type="transmembrane region" description="Helical" evidence="3">
    <location>
        <begin position="1981"/>
        <end position="2008"/>
    </location>
</feature>
<feature type="transmembrane region" description="Helical" evidence="3">
    <location>
        <begin position="2243"/>
        <end position="2264"/>
    </location>
</feature>
<keyword evidence="3" id="KW-1133">Transmembrane helix</keyword>
<dbReference type="SUPFAM" id="SSF57424">
    <property type="entry name" value="LDL receptor-like module"/>
    <property type="match status" value="1"/>
</dbReference>
<feature type="region of interest" description="Disordered" evidence="2">
    <location>
        <begin position="2670"/>
        <end position="2713"/>
    </location>
</feature>
<feature type="transmembrane region" description="Helical" evidence="3">
    <location>
        <begin position="3066"/>
        <end position="3090"/>
    </location>
</feature>
<dbReference type="OrthoDB" id="8831087at2759"/>
<evidence type="ECO:0000256" key="2">
    <source>
        <dbReference type="SAM" id="MobiDB-lite"/>
    </source>
</evidence>
<feature type="transmembrane region" description="Helical" evidence="3">
    <location>
        <begin position="1267"/>
        <end position="1292"/>
    </location>
</feature>
<dbReference type="EMBL" id="CYKH01000903">
    <property type="protein sequence ID" value="CUG61578.1"/>
    <property type="molecule type" value="Genomic_DNA"/>
</dbReference>
<protein>
    <submittedName>
        <fullName evidence="4">Low density lipoprotein receptor family protein, putative</fullName>
    </submittedName>
</protein>
<evidence type="ECO:0000313" key="5">
    <source>
        <dbReference type="Proteomes" id="UP000051952"/>
    </source>
</evidence>
<sequence>MISTPVPLWPISYAPSGGTPTVGIRASIYSSSSVPSEFRVPMLWNADATTANQRMLIQYRVTSEESTPSVALFDVDGYGCDTLLIPTNDAVIATAADNVTDDNITAFAGGFLTCDWGSYNVIVLNADMQLRHTPFSVDFPTLFDAFDSFDVLIWAQNTSAMLSAPTPTYNYLLWTPMVSNNTSVDGAIVSNSSSGYDSSSVDVSTYEREWYLEDTTTTYVTAAVTPIGGSTATQFSLLPSAAASNQHLLRSFCYIADLGSYVVEVVAAGGTINGSRMGITQSLYSELVPSPTLSASAMMKQCDADQWCLGFTTGANEEQTEVGLAFLRTRPLDTAIGQDAVHSVVRLVHWRRAAGVLSGQQACSAVVSEATYLAVYVASANVAVTILVDGVAVTSCTPDAFSCGAMTRCAALNVMNAGAQVDVVVTSIDTSSPFCAHAELNVIFDSSPTFTFGAAQNVMPNLQATANAYTSKVISNGYIATSPLYRKLVLSSSTSSTFYTYVQNMISLEAFVQQNSFGGSTTNITTSAITFSPVGTVTLMSNFTGCGGVSGFFNISSGASDRCDLNARCPQPIFNVSGQSSTGFTGYVQITVDWSVVAKGYTGTWKCGNPATTTSEVILHLVGTPAASSSYGWVGAGDGDLAVYPVYMAPNTSSYLPSGALPLSATITYGTLATAPNTTITSLYSLPRSYQNFSGDEMMACVVDSFGVADRTCVFPIPSASVYVTLTFEDANLATNPISYEILYTDTGEVAWSGTCGGTTGFVDGATTDSNCGTYRTCFVSLTEWMDTNASNAYATRLVVTVPPAVGTKTPCSPFAFSAAAQFRTTYPDGVGSDCNHFTCKLSGECVYLDSVCDGTLDCSDGSDEANCYNWYDVEYNTTLTYTVTLNSSDPSVIPDDFTIESDDDCLALAMRNRSTAYAFSDTTNVCLVYGFSSSSLKGAGFDFSSHRINTDGFVVWTVLQSPLQYTTCSNRLTCQENGVAGKLSNSGLCACACNDPYTGNTCTDFQQLSTDFSEVYLLFQAAVNSVAASQLSADQVSAGLKRWQPTGVFSCDAPIRLNASILSVICQDSAGALTEASVNNQTALSTFNAKLALVGQGGLMAVAMAPTSIPKFSSSGSSCSLDDSGNFTCELVAPLPISMINTAVTLQDPSTTGSLYVNVTFQSATRRRSGVAMHSVAVQCPDSSSARSVGKDKNVKLTCLLDVSSINPNGEAVVGYSIVVLDTNGNTVALTNGGSGASQASYVRVLEIPVLITPADPATVEEDFSVFQWVAIGLIAFGIALMGLIISLCCIHRKHVKRVTNAAIRSENASTLIKVISGLFARMTKIDAFDEHEDQAHEIRDADDLIVRHASENAMTDLSKTVTINNVQRTLCCVKLNKRKYAFLCSSFWICAWILGVFFVLYFVTSSAISSDTWMVAERYADSSCQNSTLAPTPQAIFYIADNTATECQRRQIAGNVTINFYFSGWCFKNATGDNVLAKYRTGQSKAECEGTSYVEVDSDSCISSAGIWGLSSDVTFTRIVCGTTDTTVDRFDYLLTLATETEPSVDSNVVQTTPSKIGTQVSAARFNIIGVRQASTFRSTASAAGVYENYAVGTTPAPLLGKQLYIQQVDELFNVKTAPFYSPLTAALESTYEPIVPTLVSAASSAVPSGLAPYLPPYSSSSLPIGQVYGRFNSSSAVIDSNAGPTATKYYGMHRTLADVGAYLDTSTMQEGQGFTIVFMLKASRETHGFAFAMTDVFEDNAKGQSPILNLMLNIIQRNADGDYWFTEDYHIYHSLLVDGPGQQLQFIYASPATVLGAASNRVYRGLPHLPFPTGRWPWSATAVYLRIPCHGARGCIQSTGTSKLQGKSMSVLTWDLATLGLLRVFNGLWHQVRIVIRMETGTLKAQLIVDGQTSRSTFGWNQCMSNSIPQSVVFPANADVQVYARSQSVGTGSMLWTGYFNGGLGNLGYMPVVEDIFDIWKTSSPAVQSFNDIGPLRYLILGWVMFGLAAIAFSYLSITSIVALYQSSKRSTRDSITSMYERYRSIMSSAAAAEDGSRYRTVKFVTALRWLDVNVVQLGQLLDELQQSTSHVPEELIRLLFVSGQALLDQRKFKDIKAAMPDVQTWENLIDKDEEKYIADHTWDVLCYQKAGQPEEELVKVDLSTSMNSSAVETQTPQRPSSQQRAQTPVGGEYAHDQGAQMQAVQGVTTAGQRGQANVHQNSVGEVNTSNMNVGGGGGNNALSLGTSTSAGFDLDIKQLFFPMVSVVQSVYLWISSSNFIGDYLTYFGEAFSFISIDFVTTFQLPTLVTPLVQLLAGLVAFFVLLYLTAMDEMRFSWYVARYVLRRDSEEHANLDASGTVTGRTDYCAGILRLYHNPYGLIKEFPIKYEVEVLPVKEAMRVDRFVGISSVDDEEDENALAGVDNLTVKDAQGRTFELVRGEDAKKLKGHDQAKKLQVSSTSENTKVNDHMETVGVFCREHKGRRLSPQIQTDVWPFMYPPKCCVVINGERCNAAQGTIFSCQCPIDTEEGSVCLCDYAVCERHYRGGLKDGIYAEVLAVFRQADQRGLQWVVATIAMLGANAAYMPFVKTAIMILACHPVYQCEFTQCHNFTNQKYLIAFYLSLCVVVLFGLGLPLLQVLQLRRRRNLLFHAFFAEEYHGRYEERDSDEHDARTVQQRLQLREHFSQTSSFEGSIRAASASRRGRTPATSRPPPMDLEGTTPARGTDDLFNASSSRLARLESSTSRVADRPPRTIPVDRGVASLDAVTPQVLKEIHDYVSSPPAVVRVLRAVALVLGEPCTEWTDLVAMTQAPDFVARMRALSPSTVVAPNLVQLNEFFAAPDNTVAAIRNESATAGCFIVWLKSVVDAASTQAQVPPSGPSSPLLPQEDAPAAQVATPAANAFDLPQQPEEDIPVQVVEGYNFANANGPPILGLDARPVTPELGSESSDDELEKLDDHVITSNRGRVLRTQEWDRFLASDPTVLGTLYKSLAFNWIYLSPILLLWKVVLICPAVFLPFETFEQLVGICATEVAFAVFIFGTAPFTSPIVDVMYRMGSIHQMLFLGFRSFDIRARFLGITGYAFPMVLLTFAYLGFSVLCIFWTMVGPQIRKVWDKRRSTNTLEELGYQYTLTTSLYVVPSVDAVRTSVIDVNMGEDISPLLNTVVGDLAVKP</sequence>
<reference evidence="5" key="1">
    <citation type="submission" date="2015-09" db="EMBL/GenBank/DDBJ databases">
        <authorList>
            <consortium name="Pathogen Informatics"/>
        </authorList>
    </citation>
    <scope>NUCLEOTIDE SEQUENCE [LARGE SCALE GENOMIC DNA]</scope>
    <source>
        <strain evidence="5">Lake Konstanz</strain>
    </source>
</reference>
<evidence type="ECO:0000256" key="1">
    <source>
        <dbReference type="ARBA" id="ARBA00023157"/>
    </source>
</evidence>
<feature type="transmembrane region" description="Helical" evidence="3">
    <location>
        <begin position="2600"/>
        <end position="2621"/>
    </location>
</feature>
<feature type="transmembrane region" description="Helical" evidence="3">
    <location>
        <begin position="3009"/>
        <end position="3029"/>
    </location>
</feature>
<evidence type="ECO:0000313" key="4">
    <source>
        <dbReference type="EMBL" id="CUG61578.1"/>
    </source>
</evidence>
<feature type="transmembrane region" description="Helical" evidence="3">
    <location>
        <begin position="2980"/>
        <end position="3003"/>
    </location>
</feature>
<feature type="transmembrane region" description="Helical" evidence="3">
    <location>
        <begin position="2291"/>
        <end position="2311"/>
    </location>
</feature>
<evidence type="ECO:0000256" key="3">
    <source>
        <dbReference type="SAM" id="Phobius"/>
    </source>
</evidence>
<dbReference type="PROSITE" id="PS01209">
    <property type="entry name" value="LDLRA_1"/>
    <property type="match status" value="1"/>
</dbReference>
<proteinExistence type="predicted"/>
<gene>
    <name evidence="4" type="ORF">BSAL_05515</name>
</gene>
<feature type="transmembrane region" description="Helical" evidence="3">
    <location>
        <begin position="1382"/>
        <end position="1405"/>
    </location>
</feature>
<dbReference type="InterPro" id="IPR036055">
    <property type="entry name" value="LDL_receptor-like_sf"/>
</dbReference>
<accession>A0A0S4J3T1</accession>
<keyword evidence="4" id="KW-0675">Receptor</keyword>
<keyword evidence="3" id="KW-0812">Transmembrane</keyword>
<feature type="compositionally biased region" description="Low complexity" evidence="2">
    <location>
        <begin position="2866"/>
        <end position="2880"/>
    </location>
</feature>
<dbReference type="Pfam" id="PF00057">
    <property type="entry name" value="Ldl_recept_a"/>
    <property type="match status" value="1"/>
</dbReference>
<dbReference type="Proteomes" id="UP000051952">
    <property type="component" value="Unassembled WGS sequence"/>
</dbReference>
<feature type="compositionally biased region" description="Polar residues" evidence="2">
    <location>
        <begin position="2149"/>
        <end position="2170"/>
    </location>
</feature>
<dbReference type="InterPro" id="IPR002172">
    <property type="entry name" value="LDrepeatLR_classA_rpt"/>
</dbReference>
<feature type="compositionally biased region" description="Low complexity" evidence="2">
    <location>
        <begin position="2677"/>
        <end position="2693"/>
    </location>
</feature>
<dbReference type="Gene3D" id="1.20.920.20">
    <property type="match status" value="1"/>
</dbReference>
<dbReference type="InterPro" id="IPR023415">
    <property type="entry name" value="LDLR_class-A_CS"/>
</dbReference>
<dbReference type="VEuPathDB" id="TriTrypDB:BSAL_05515"/>
<feature type="region of interest" description="Disordered" evidence="2">
    <location>
        <begin position="2857"/>
        <end position="2880"/>
    </location>
</feature>
<dbReference type="SMART" id="SM00192">
    <property type="entry name" value="LDLa"/>
    <property type="match status" value="1"/>
</dbReference>
<keyword evidence="5" id="KW-1185">Reference proteome</keyword>